<sequence>MSENEEALLPGLEEEYSLTSRQIQEYQADGHIYLKGVCSAAETAVYRQAITEIYPAFTPESYPPGEREFYGVERAFPTVMNMWERSRKVRKFSLARRFAKIAADLMGVDRLRLYHDSAIFLEKGGGAIPWHQDSPYMLQTDPDMTMTMWMPLVDLPAELGSMRFMSGSHLLKADKHTNLLLQSYRKGLSEVHYGAMPAGDATFHSGLTLHYAAANTTNIVREVATIIYIADNLKIVEPDTEARAYHLKRIFPGMKAGDPAVSPWTPLVFDRDTEAEADVHPVAQSDAQPDAQQERKED</sequence>
<feature type="region of interest" description="Disordered" evidence="1">
    <location>
        <begin position="275"/>
        <end position="298"/>
    </location>
</feature>
<evidence type="ECO:0000313" key="3">
    <source>
        <dbReference type="Proteomes" id="UP000490800"/>
    </source>
</evidence>
<reference evidence="2 3" key="1">
    <citation type="journal article" date="2019" name="Microorganisms">
        <title>Paenibacillus lutrae sp. nov., A Chitinolytic Species Isolated from A River Otter in Castril Natural Park, Granada, Spain.</title>
        <authorList>
            <person name="Rodriguez M."/>
            <person name="Reina J.C."/>
            <person name="Bejar V."/>
            <person name="Llamas I."/>
        </authorList>
    </citation>
    <scope>NUCLEOTIDE SEQUENCE [LARGE SCALE GENOMIC DNA]</scope>
    <source>
        <strain evidence="2 3">N10</strain>
    </source>
</reference>
<dbReference type="PANTHER" id="PTHR20883:SF49">
    <property type="entry name" value="PHYTANOYL-COA DIOXYGENASE"/>
    <property type="match status" value="1"/>
</dbReference>
<dbReference type="GO" id="GO:0005506">
    <property type="term" value="F:iron ion binding"/>
    <property type="evidence" value="ECO:0007669"/>
    <property type="project" value="UniProtKB-ARBA"/>
</dbReference>
<keyword evidence="3" id="KW-1185">Reference proteome</keyword>
<organism evidence="2 3">
    <name type="scientific">Paenibacillus lutrae</name>
    <dbReference type="NCBI Taxonomy" id="2078573"/>
    <lineage>
        <taxon>Bacteria</taxon>
        <taxon>Bacillati</taxon>
        <taxon>Bacillota</taxon>
        <taxon>Bacilli</taxon>
        <taxon>Bacillales</taxon>
        <taxon>Paenibacillaceae</taxon>
        <taxon>Paenibacillus</taxon>
    </lineage>
</organism>
<protein>
    <submittedName>
        <fullName evidence="2">Phytanoyl-CoA dioxygenase</fullName>
    </submittedName>
</protein>
<proteinExistence type="predicted"/>
<dbReference type="Pfam" id="PF05721">
    <property type="entry name" value="PhyH"/>
    <property type="match status" value="1"/>
</dbReference>
<keyword evidence="2" id="KW-0560">Oxidoreductase</keyword>
<dbReference type="InterPro" id="IPR008775">
    <property type="entry name" value="Phytyl_CoA_dOase-like"/>
</dbReference>
<keyword evidence="2" id="KW-0223">Dioxygenase</keyword>
<gene>
    <name evidence="2" type="ORF">EDM21_04910</name>
</gene>
<dbReference type="SUPFAM" id="SSF51197">
    <property type="entry name" value="Clavaminate synthase-like"/>
    <property type="match status" value="1"/>
</dbReference>
<dbReference type="AlphaFoldDB" id="A0A7X3FG53"/>
<dbReference type="GO" id="GO:0016706">
    <property type="term" value="F:2-oxoglutarate-dependent dioxygenase activity"/>
    <property type="evidence" value="ECO:0007669"/>
    <property type="project" value="UniProtKB-ARBA"/>
</dbReference>
<evidence type="ECO:0000313" key="2">
    <source>
        <dbReference type="EMBL" id="MVO98863.1"/>
    </source>
</evidence>
<dbReference type="RefSeq" id="WP_157333386.1">
    <property type="nucleotide sequence ID" value="NZ_RHLK01000002.1"/>
</dbReference>
<accession>A0A7X3FG53</accession>
<comment type="caution">
    <text evidence="2">The sequence shown here is derived from an EMBL/GenBank/DDBJ whole genome shotgun (WGS) entry which is preliminary data.</text>
</comment>
<dbReference type="Gene3D" id="2.60.120.620">
    <property type="entry name" value="q2cbj1_9rhob like domain"/>
    <property type="match status" value="1"/>
</dbReference>
<name>A0A7X3FG53_9BACL</name>
<dbReference type="OrthoDB" id="9814777at2"/>
<dbReference type="PANTHER" id="PTHR20883">
    <property type="entry name" value="PHYTANOYL-COA DIOXYGENASE DOMAIN CONTAINING 1"/>
    <property type="match status" value="1"/>
</dbReference>
<dbReference type="EMBL" id="RHLK01000002">
    <property type="protein sequence ID" value="MVO98863.1"/>
    <property type="molecule type" value="Genomic_DNA"/>
</dbReference>
<evidence type="ECO:0000256" key="1">
    <source>
        <dbReference type="SAM" id="MobiDB-lite"/>
    </source>
</evidence>
<dbReference type="Proteomes" id="UP000490800">
    <property type="component" value="Unassembled WGS sequence"/>
</dbReference>